<gene>
    <name evidence="2" type="ORF">C1I98_39340</name>
</gene>
<name>A0A2W2DY16_9ACTN</name>
<accession>A0A2W2DY16</accession>
<dbReference type="AlphaFoldDB" id="A0A2W2DY16"/>
<proteinExistence type="predicted"/>
<protein>
    <submittedName>
        <fullName evidence="2">Uncharacterized protein</fullName>
    </submittedName>
</protein>
<dbReference type="EMBL" id="POUA01000785">
    <property type="protein sequence ID" value="PZG15333.1"/>
    <property type="molecule type" value="Genomic_DNA"/>
</dbReference>
<feature type="region of interest" description="Disordered" evidence="1">
    <location>
        <begin position="1"/>
        <end position="45"/>
    </location>
</feature>
<evidence type="ECO:0000256" key="1">
    <source>
        <dbReference type="SAM" id="MobiDB-lite"/>
    </source>
</evidence>
<organism evidence="2 3">
    <name type="scientific">Spongiactinospora gelatinilytica</name>
    <dbReference type="NCBI Taxonomy" id="2666298"/>
    <lineage>
        <taxon>Bacteria</taxon>
        <taxon>Bacillati</taxon>
        <taxon>Actinomycetota</taxon>
        <taxon>Actinomycetes</taxon>
        <taxon>Streptosporangiales</taxon>
        <taxon>Streptosporangiaceae</taxon>
        <taxon>Spongiactinospora</taxon>
    </lineage>
</organism>
<evidence type="ECO:0000313" key="2">
    <source>
        <dbReference type="EMBL" id="PZG15333.1"/>
    </source>
</evidence>
<reference evidence="2 3" key="1">
    <citation type="submission" date="2018-01" db="EMBL/GenBank/DDBJ databases">
        <title>Draft genome sequence of Sphaerisporangium sp. 7K107.</title>
        <authorList>
            <person name="Sahin N."/>
            <person name="Saygin H."/>
            <person name="Ay H."/>
        </authorList>
    </citation>
    <scope>NUCLEOTIDE SEQUENCE [LARGE SCALE GENOMIC DNA]</scope>
    <source>
        <strain evidence="2 3">7K107</strain>
    </source>
</reference>
<comment type="caution">
    <text evidence="2">The sequence shown here is derived from an EMBL/GenBank/DDBJ whole genome shotgun (WGS) entry which is preliminary data.</text>
</comment>
<feature type="compositionally biased region" description="Low complexity" evidence="1">
    <location>
        <begin position="1"/>
        <end position="44"/>
    </location>
</feature>
<evidence type="ECO:0000313" key="3">
    <source>
        <dbReference type="Proteomes" id="UP000248544"/>
    </source>
</evidence>
<keyword evidence="3" id="KW-1185">Reference proteome</keyword>
<dbReference type="Proteomes" id="UP000248544">
    <property type="component" value="Unassembled WGS sequence"/>
</dbReference>
<sequence>MIMATSRSASKASTTPADTAPKDVTPADTPDAPAPEADAPKLAPVTPAARKALLTRLLSWLTTKEDGTARPEKGWQLLCEKNPTIAEAISYQGTPGLKDRTRPGSGVITAREDHPADVVAFYPDGRAIVTRQDDGAWRLGVKAAEPLATRVLQLAELRKLVEAEDPQAKAEELAGAAALKAKEARQKDLERDLKEIARRQKASRPIGEHVKALREEWSDEEIRTVLKKLDLSLNI</sequence>